<dbReference type="Gene3D" id="2.70.150.10">
    <property type="entry name" value="Calcium-transporting ATPase, cytoplasmic transduction domain A"/>
    <property type="match status" value="1"/>
</dbReference>
<dbReference type="InterPro" id="IPR018303">
    <property type="entry name" value="ATPase_P-typ_P_site"/>
</dbReference>
<dbReference type="PRINTS" id="PR00119">
    <property type="entry name" value="CATATPASE"/>
</dbReference>
<dbReference type="GO" id="GO:0005886">
    <property type="term" value="C:plasma membrane"/>
    <property type="evidence" value="ECO:0007669"/>
    <property type="project" value="UniProtKB-SubCell"/>
</dbReference>
<dbReference type="Pfam" id="PF00702">
    <property type="entry name" value="Hydrolase"/>
    <property type="match status" value="1"/>
</dbReference>
<protein>
    <recommendedName>
        <fullName evidence="8">P-type Zn(2+) transporter</fullName>
        <ecNumber evidence="8">7.2.2.12</ecNumber>
    </recommendedName>
</protein>
<dbReference type="InterPro" id="IPR044492">
    <property type="entry name" value="P_typ_ATPase_HD_dom"/>
</dbReference>
<comment type="catalytic activity">
    <reaction evidence="9">
        <text>Zn(2+)(in) + ATP + H2O = Zn(2+)(out) + ADP + phosphate + H(+)</text>
        <dbReference type="Rhea" id="RHEA:20621"/>
        <dbReference type="ChEBI" id="CHEBI:15377"/>
        <dbReference type="ChEBI" id="CHEBI:15378"/>
        <dbReference type="ChEBI" id="CHEBI:29105"/>
        <dbReference type="ChEBI" id="CHEBI:30616"/>
        <dbReference type="ChEBI" id="CHEBI:43474"/>
        <dbReference type="ChEBI" id="CHEBI:456216"/>
        <dbReference type="EC" id="7.2.2.12"/>
    </reaction>
</comment>
<evidence type="ECO:0000256" key="5">
    <source>
        <dbReference type="ARBA" id="ARBA00022967"/>
    </source>
</evidence>
<dbReference type="AlphaFoldDB" id="A0AB35BXY2"/>
<dbReference type="Gene3D" id="3.40.50.1000">
    <property type="entry name" value="HAD superfamily/HAD-like"/>
    <property type="match status" value="1"/>
</dbReference>
<dbReference type="GO" id="GO:0046872">
    <property type="term" value="F:metal ion binding"/>
    <property type="evidence" value="ECO:0007669"/>
    <property type="project" value="UniProtKB-KW"/>
</dbReference>
<dbReference type="InterPro" id="IPR027256">
    <property type="entry name" value="P-typ_ATPase_IB"/>
</dbReference>
<evidence type="ECO:0000259" key="12">
    <source>
        <dbReference type="Pfam" id="PF00122"/>
    </source>
</evidence>
<feature type="transmembrane region" description="Helical" evidence="10">
    <location>
        <begin position="335"/>
        <end position="357"/>
    </location>
</feature>
<dbReference type="SUPFAM" id="SSF55008">
    <property type="entry name" value="HMA, heavy metal-associated domain"/>
    <property type="match status" value="1"/>
</dbReference>
<dbReference type="SFLD" id="SFLDS00003">
    <property type="entry name" value="Haloacid_Dehalogenase"/>
    <property type="match status" value="1"/>
</dbReference>
<dbReference type="GO" id="GO:0016887">
    <property type="term" value="F:ATP hydrolysis activity"/>
    <property type="evidence" value="ECO:0007669"/>
    <property type="project" value="InterPro"/>
</dbReference>
<evidence type="ECO:0000256" key="4">
    <source>
        <dbReference type="ARBA" id="ARBA00022723"/>
    </source>
</evidence>
<feature type="transmembrane region" description="Helical" evidence="10">
    <location>
        <begin position="701"/>
        <end position="719"/>
    </location>
</feature>
<evidence type="ECO:0000256" key="10">
    <source>
        <dbReference type="RuleBase" id="RU362081"/>
    </source>
</evidence>
<dbReference type="InterPro" id="IPR001757">
    <property type="entry name" value="P_typ_ATPase"/>
</dbReference>
<evidence type="ECO:0000256" key="6">
    <source>
        <dbReference type="ARBA" id="ARBA00022989"/>
    </source>
</evidence>
<dbReference type="InterPro" id="IPR023214">
    <property type="entry name" value="HAD_sf"/>
</dbReference>
<evidence type="ECO:0000256" key="3">
    <source>
        <dbReference type="ARBA" id="ARBA00022692"/>
    </source>
</evidence>
<feature type="region of interest" description="Disordered" evidence="11">
    <location>
        <begin position="1"/>
        <end position="28"/>
    </location>
</feature>
<dbReference type="NCBIfam" id="TIGR01511">
    <property type="entry name" value="ATPase-IB1_Cu"/>
    <property type="match status" value="1"/>
</dbReference>
<dbReference type="PROSITE" id="PS00154">
    <property type="entry name" value="ATPASE_E1_E2"/>
    <property type="match status" value="1"/>
</dbReference>
<dbReference type="PANTHER" id="PTHR48085">
    <property type="entry name" value="CADMIUM/ZINC-TRANSPORTING ATPASE HMA2-RELATED"/>
    <property type="match status" value="1"/>
</dbReference>
<comment type="similarity">
    <text evidence="2 10">Belongs to the cation transport ATPase (P-type) (TC 3.A.3) family. Type IB subfamily.</text>
</comment>
<evidence type="ECO:0000256" key="1">
    <source>
        <dbReference type="ARBA" id="ARBA00004370"/>
    </source>
</evidence>
<reference evidence="13" key="1">
    <citation type="submission" date="2021-03" db="EMBL/GenBank/DDBJ databases">
        <title>Identification and antibiotic profiling of Wohlfahrtiimonas chitiniclastica, an underestimated human pathogen.</title>
        <authorList>
            <person name="Kopf A."/>
            <person name="Bunk B."/>
            <person name="Coldewey S."/>
            <person name="Gunzer F."/>
            <person name="Riedel T."/>
            <person name="Schroettner P."/>
        </authorList>
    </citation>
    <scope>NUCLEOTIDE SEQUENCE</scope>
    <source>
        <strain evidence="13">DSM 100917</strain>
    </source>
</reference>
<organism evidence="13 14">
    <name type="scientific">Wohlfahrtiimonas chitiniclastica</name>
    <dbReference type="NCBI Taxonomy" id="400946"/>
    <lineage>
        <taxon>Bacteria</taxon>
        <taxon>Pseudomonadati</taxon>
        <taxon>Pseudomonadota</taxon>
        <taxon>Gammaproteobacteria</taxon>
        <taxon>Cardiobacteriales</taxon>
        <taxon>Ignatzschineriaceae</taxon>
        <taxon>Wohlfahrtiimonas</taxon>
    </lineage>
</organism>
<dbReference type="NCBIfam" id="TIGR01494">
    <property type="entry name" value="ATPase_P-type"/>
    <property type="match status" value="1"/>
</dbReference>
<dbReference type="EC" id="7.2.2.12" evidence="8"/>
<dbReference type="GO" id="GO:0005524">
    <property type="term" value="F:ATP binding"/>
    <property type="evidence" value="ECO:0007669"/>
    <property type="project" value="UniProtKB-UniRule"/>
</dbReference>
<feature type="transmembrane region" description="Helical" evidence="10">
    <location>
        <begin position="369"/>
        <end position="393"/>
    </location>
</feature>
<comment type="subcellular location">
    <subcellularLocation>
        <location evidence="10">Cell membrane</location>
    </subcellularLocation>
    <subcellularLocation>
        <location evidence="1">Membrane</location>
    </subcellularLocation>
</comment>
<evidence type="ECO:0000256" key="8">
    <source>
        <dbReference type="ARBA" id="ARBA00039097"/>
    </source>
</evidence>
<dbReference type="PANTHER" id="PTHR48085:SF5">
    <property type="entry name" value="CADMIUM_ZINC-TRANSPORTING ATPASE HMA4-RELATED"/>
    <property type="match status" value="1"/>
</dbReference>
<evidence type="ECO:0000256" key="9">
    <source>
        <dbReference type="ARBA" id="ARBA00047308"/>
    </source>
</evidence>
<dbReference type="InterPro" id="IPR023298">
    <property type="entry name" value="ATPase_P-typ_TM_dom_sf"/>
</dbReference>
<keyword evidence="5" id="KW-1278">Translocase</keyword>
<dbReference type="InterPro" id="IPR051014">
    <property type="entry name" value="Cation_Transport_ATPase_IB"/>
</dbReference>
<evidence type="ECO:0000313" key="13">
    <source>
        <dbReference type="EMBL" id="MBS7825149.1"/>
    </source>
</evidence>
<keyword evidence="10" id="KW-0547">Nucleotide-binding</keyword>
<dbReference type="SUPFAM" id="SSF81665">
    <property type="entry name" value="Calcium ATPase, transmembrane domain M"/>
    <property type="match status" value="1"/>
</dbReference>
<feature type="transmembrane region" description="Helical" evidence="10">
    <location>
        <begin position="115"/>
        <end position="148"/>
    </location>
</feature>
<feature type="domain" description="P-type ATPase A" evidence="12">
    <location>
        <begin position="219"/>
        <end position="319"/>
    </location>
</feature>
<keyword evidence="4 10" id="KW-0479">Metal-binding</keyword>
<keyword evidence="7 10" id="KW-0472">Membrane</keyword>
<comment type="caution">
    <text evidence="13">The sequence shown here is derived from an EMBL/GenBank/DDBJ whole genome shotgun (WGS) entry which is preliminary data.</text>
</comment>
<keyword evidence="6 10" id="KW-1133">Transmembrane helix</keyword>
<dbReference type="SUPFAM" id="SSF56784">
    <property type="entry name" value="HAD-like"/>
    <property type="match status" value="1"/>
</dbReference>
<dbReference type="NCBIfam" id="TIGR01525">
    <property type="entry name" value="ATPase-IB_hvy"/>
    <property type="match status" value="1"/>
</dbReference>
<dbReference type="Proteomes" id="UP000680020">
    <property type="component" value="Unassembled WGS sequence"/>
</dbReference>
<gene>
    <name evidence="13" type="ORF">J7561_08030</name>
</gene>
<dbReference type="GO" id="GO:0016463">
    <property type="term" value="F:P-type zinc transporter activity"/>
    <property type="evidence" value="ECO:0007669"/>
    <property type="project" value="UniProtKB-EC"/>
</dbReference>
<dbReference type="InterPro" id="IPR023299">
    <property type="entry name" value="ATPase_P-typ_cyto_dom_N"/>
</dbReference>
<keyword evidence="10" id="KW-0067">ATP-binding</keyword>
<name>A0AB35BXY2_9GAMM</name>
<dbReference type="SFLD" id="SFLDF00027">
    <property type="entry name" value="p-type_atpase"/>
    <property type="match status" value="1"/>
</dbReference>
<dbReference type="InterPro" id="IPR059000">
    <property type="entry name" value="ATPase_P-type_domA"/>
</dbReference>
<dbReference type="InterPro" id="IPR008250">
    <property type="entry name" value="ATPase_P-typ_transduc_dom_A_sf"/>
</dbReference>
<accession>A0AB35BXY2</accession>
<evidence type="ECO:0000313" key="14">
    <source>
        <dbReference type="Proteomes" id="UP000680020"/>
    </source>
</evidence>
<dbReference type="Pfam" id="PF00122">
    <property type="entry name" value="E1-E2_ATPase"/>
    <property type="match status" value="1"/>
</dbReference>
<dbReference type="InterPro" id="IPR036412">
    <property type="entry name" value="HAD-like_sf"/>
</dbReference>
<dbReference type="RefSeq" id="WP_213404193.1">
    <property type="nucleotide sequence ID" value="NZ_JAGIBS010000002.1"/>
</dbReference>
<dbReference type="SFLD" id="SFLDG00002">
    <property type="entry name" value="C1.7:_P-type_atpase_like"/>
    <property type="match status" value="1"/>
</dbReference>
<evidence type="ECO:0000256" key="11">
    <source>
        <dbReference type="SAM" id="MobiDB-lite"/>
    </source>
</evidence>
<dbReference type="SUPFAM" id="SSF81653">
    <property type="entry name" value="Calcium ATPase, transduction domain A"/>
    <property type="match status" value="1"/>
</dbReference>
<keyword evidence="10" id="KW-1003">Cell membrane</keyword>
<dbReference type="GO" id="GO:0015086">
    <property type="term" value="F:cadmium ion transmembrane transporter activity"/>
    <property type="evidence" value="ECO:0007669"/>
    <property type="project" value="TreeGrafter"/>
</dbReference>
<keyword evidence="3 10" id="KW-0812">Transmembrane</keyword>
<dbReference type="Gene3D" id="3.40.1110.10">
    <property type="entry name" value="Calcium-transporting ATPase, cytoplasmic domain N"/>
    <property type="match status" value="1"/>
</dbReference>
<feature type="transmembrane region" description="Helical" evidence="10">
    <location>
        <begin position="676"/>
        <end position="695"/>
    </location>
</feature>
<evidence type="ECO:0000256" key="2">
    <source>
        <dbReference type="ARBA" id="ARBA00006024"/>
    </source>
</evidence>
<dbReference type="FunFam" id="2.70.150.10:FF:000002">
    <property type="entry name" value="Copper-transporting ATPase 1, putative"/>
    <property type="match status" value="1"/>
</dbReference>
<dbReference type="EMBL" id="JAGIBU010000007">
    <property type="protein sequence ID" value="MBS7825149.1"/>
    <property type="molecule type" value="Genomic_DNA"/>
</dbReference>
<dbReference type="InterPro" id="IPR036163">
    <property type="entry name" value="HMA_dom_sf"/>
</dbReference>
<sequence length="725" mass="77650">MSAHHLESCSACSCSHDSAPKETPITDIPKGHHRDVFIIEAMDCPTEEGLIRRHFANDPLIDQLSFNLIQRKLTVVHNTTTQYIIDAIAELGMEAISEMAASAPTPPKKAFTGSFIIAALSAAAAEMLSLFDVHFIIVGFFAILAIVLCGKETYIKGWISLKNRKLNINALMSVAVTGAVLIGELPEAAMVMVLFNLSEMLEARSLDRARNAIAGLMSLTPDEALVLDHGTASMRPVEAIAKGSTIRVMPGARIPLDGTITKGSSSIDESPITGESLPIDKTVGDAVYAGSINFEREIEFVTTTTSDNSTLSKIARTIEDAQSQRAPVERFVDQFAAIYTPIVFAIAILVALISPLFGVPVIQSIYNALVMLIIACPCALVISTPVAIVSGLTTAARQGILIKGGSYLETARHIKGLALDKTGTLTEGQPTVTEVITLVHSTHIPSIAAHLGARSDHPMSKAVAAHYQSALNAPLTLHAFTAILGQGTCASIEGAHYYLGNLKLMHAYHIDVSGADTHLARLNDHTGSLLFLADDAKLLAIFVLEDAIKPTTRKAIDALHRLGLSLTILSGDRERTVKNVAAALHLDAARGEQLPEDKLAFIDDFQKNHGAIAMIGDGINDAPALAKADIGFAMGGMGSDTAIETADVAIMDDDLMKVPNFFLISERTISIIRQNITFAIVVKLFFFLLALFGLAEMWMAVIADVGTTFLVVLNALRLLKVKEIQ</sequence>
<proteinExistence type="inferred from homology"/>
<evidence type="ECO:0000256" key="7">
    <source>
        <dbReference type="ARBA" id="ARBA00023136"/>
    </source>
</evidence>